<feature type="region of interest" description="Disordered" evidence="1">
    <location>
        <begin position="163"/>
        <end position="199"/>
    </location>
</feature>
<dbReference type="InterPro" id="IPR040031">
    <property type="entry name" value="Codanin-1"/>
</dbReference>
<feature type="compositionally biased region" description="Polar residues" evidence="1">
    <location>
        <begin position="163"/>
        <end position="184"/>
    </location>
</feature>
<evidence type="ECO:0000313" key="4">
    <source>
        <dbReference type="Proteomes" id="UP001333110"/>
    </source>
</evidence>
<sequence>MRGKDAHGPAQAPRAPRVDMGRGPGPGPGPRRPRPRPPPRRESPPPPRPAAPPPREGGHDGPARPRVARSPACPQPAPARPAPAAGCARARRRQGPGMAAVLELLLQEEVAVSAVVRWLRHGPGHCPAEENHIHDKLVSLSLLQKDFVPFLLNFLREQTSQILTNGPSTPAKTPNSKAHGSQRTGSERRAGHATSSRVQLFSQRTSVTTCTTDTSFSSAAASSGSSSFSGSNLSSPCGDFPSMVSSSSPSFGYSPVLNHGEKRSSQKASLGSFLTPEALPARRGRRKGNSSVSASGRQVARDLGRSLAEEEDGKNDSVSWSGGRRKRSEVPLVSARSPPRQLNLNNLEEFPPMGAASGWTNKSKPSRRINPTPVSAERPLSKPKMCFTSTPVSQSPAARFSSGSSLEAFTTVQEGNLTSVISNSLQEEREMLKKERCKLLHQASSPAGISLDPGTPTKPSYTRSASLPAESHLVTCANPTKVSCKKQLECLAQLYSSCIAENLVPNIFLELFFVLQLLTSKGTSTAEDGDSDLEVNERSKDASGRQHFRSVHNCVYFAVQVLDYQYEIISRLEKGTLKLLAENERIASFSPTLHERLRQAYESSTAKVSLLLPCSVQSVSFQPETDNRSNFPSDRAFHIFKKQRDIFYELLREWEDNHEKTGWDFERVLGNKIRAMMAHLSATCNHSHFARLFQKQLIQMCKGPIGGGASWGDTPDQDVLNMLGSDNLSRLKRLQERFVVPQSIRGPCPPPSFPGCQQFFRDFILSAGSYQFNQHLMDSLCLKILELDGLTLVEHEHSDGEADMDEQDEKKRFTVVLLSLRLLAKFLGFLVFLPYRTVEQPTRDLQDSAVALRNQTLPVLDVLKLLRQSIRDQRSILTIPWIVEYLSLVDHIAPFLHYYRKVFCLLLQVYRLMVLSEDKEMSFLNKLLILAVLGWLFQVPSVPEELFFTTDVRQEGLMMDTVTSAQALDSVPLVDQQLLYTCCPYLGELRKLLASFVAGSGAKNGGFIRKITPTAAESLAPRASVTQQKLQVELEQAFFHNQPPSLRRTVEFVAERVGSNCVKHIKATLVAELVQRAEVMLQDKVREEDANHDKLLEEVCTHLYEEGAQALIKGREFCKKKGPEAVRVLLPEETSAAVLSSAEDIAVELATEKACGWLSANIAALIKREVKATFNRMLKVPGLPLPGEYALELRRDCPPGCQHCAPFPSQIINEIKDVLCVAVGPRDEGEVIDYIWLECLLGRLSQTLRCRKFMCPTSEQQLAKCTVELASLLVSDRVPLSFGIKSPEKSSERLRVKNNPTCGLLKLLLSLWKEDFGTPVPVQLIFSKKNIGYLAEVKQREWDLFLFVLHGLVEHELMRTSEIESCLHSLEELPWPSDFLKELEMLSRVFISEHHIEEPRTNPCELTRQSLGTVTAQS</sequence>
<name>A0AAN7NAA1_MYCAM</name>
<dbReference type="GO" id="GO:0005634">
    <property type="term" value="C:nucleus"/>
    <property type="evidence" value="ECO:0007669"/>
    <property type="project" value="TreeGrafter"/>
</dbReference>
<dbReference type="Proteomes" id="UP001333110">
    <property type="component" value="Unassembled WGS sequence"/>
</dbReference>
<gene>
    <name evidence="3" type="ORF">QYF61_010033</name>
</gene>
<evidence type="ECO:0000313" key="3">
    <source>
        <dbReference type="EMBL" id="KAK4822105.1"/>
    </source>
</evidence>
<feature type="domain" description="Codanin-1 C-terminal" evidence="2">
    <location>
        <begin position="969"/>
        <end position="1082"/>
    </location>
</feature>
<keyword evidence="4" id="KW-1185">Reference proteome</keyword>
<feature type="compositionally biased region" description="Pro residues" evidence="1">
    <location>
        <begin position="44"/>
        <end position="55"/>
    </location>
</feature>
<dbReference type="PANTHER" id="PTHR28678">
    <property type="entry name" value="CODANIN-1"/>
    <property type="match status" value="1"/>
</dbReference>
<proteinExistence type="predicted"/>
<dbReference type="GO" id="GO:0006325">
    <property type="term" value="P:chromatin organization"/>
    <property type="evidence" value="ECO:0007669"/>
    <property type="project" value="TreeGrafter"/>
</dbReference>
<reference evidence="3 4" key="1">
    <citation type="journal article" date="2023" name="J. Hered.">
        <title>Chromosome-level genome of the wood stork (Mycteria americana) provides insight into avian chromosome evolution.</title>
        <authorList>
            <person name="Flamio R. Jr."/>
            <person name="Ramstad K.M."/>
        </authorList>
    </citation>
    <scope>NUCLEOTIDE SEQUENCE [LARGE SCALE GENOMIC DNA]</scope>
    <source>
        <strain evidence="3">JAX WOST 10</strain>
    </source>
</reference>
<feature type="region of interest" description="Disordered" evidence="1">
    <location>
        <begin position="445"/>
        <end position="464"/>
    </location>
</feature>
<evidence type="ECO:0000256" key="1">
    <source>
        <dbReference type="SAM" id="MobiDB-lite"/>
    </source>
</evidence>
<comment type="caution">
    <text evidence="3">The sequence shown here is derived from an EMBL/GenBank/DDBJ whole genome shotgun (WGS) entry which is preliminary data.</text>
</comment>
<evidence type="ECO:0000259" key="2">
    <source>
        <dbReference type="Pfam" id="PF15296"/>
    </source>
</evidence>
<feature type="compositionally biased region" description="Basic and acidic residues" evidence="1">
    <location>
        <begin position="299"/>
        <end position="308"/>
    </location>
</feature>
<feature type="region of interest" description="Disordered" evidence="1">
    <location>
        <begin position="1"/>
        <end position="91"/>
    </location>
</feature>
<dbReference type="PANTHER" id="PTHR28678:SF1">
    <property type="entry name" value="CODANIN-1"/>
    <property type="match status" value="1"/>
</dbReference>
<protein>
    <recommendedName>
        <fullName evidence="2">Codanin-1 C-terminal domain-containing protein</fullName>
    </recommendedName>
</protein>
<accession>A0AAN7NAA1</accession>
<organism evidence="3 4">
    <name type="scientific">Mycteria americana</name>
    <name type="common">Wood stork</name>
    <dbReference type="NCBI Taxonomy" id="33587"/>
    <lineage>
        <taxon>Eukaryota</taxon>
        <taxon>Metazoa</taxon>
        <taxon>Chordata</taxon>
        <taxon>Craniata</taxon>
        <taxon>Vertebrata</taxon>
        <taxon>Euteleostomi</taxon>
        <taxon>Archelosauria</taxon>
        <taxon>Archosauria</taxon>
        <taxon>Dinosauria</taxon>
        <taxon>Saurischia</taxon>
        <taxon>Theropoda</taxon>
        <taxon>Coelurosauria</taxon>
        <taxon>Aves</taxon>
        <taxon>Neognathae</taxon>
        <taxon>Neoaves</taxon>
        <taxon>Aequornithes</taxon>
        <taxon>Ciconiiformes</taxon>
        <taxon>Ciconiidae</taxon>
        <taxon>Mycteria</taxon>
    </lineage>
</organism>
<dbReference type="Pfam" id="PF15296">
    <property type="entry name" value="Codanin-1_C"/>
    <property type="match status" value="1"/>
</dbReference>
<feature type="region of interest" description="Disordered" evidence="1">
    <location>
        <begin position="257"/>
        <end position="390"/>
    </location>
</feature>
<dbReference type="InterPro" id="IPR028171">
    <property type="entry name" value="Codanin-1_C"/>
</dbReference>
<dbReference type="EMBL" id="JAUNZN010000004">
    <property type="protein sequence ID" value="KAK4822105.1"/>
    <property type="molecule type" value="Genomic_DNA"/>
</dbReference>